<name>A0A5R8KKN3_9BACT</name>
<dbReference type="EMBL" id="VAUV01000001">
    <property type="protein sequence ID" value="TLD72862.1"/>
    <property type="molecule type" value="Genomic_DNA"/>
</dbReference>
<proteinExistence type="predicted"/>
<dbReference type="Proteomes" id="UP000306196">
    <property type="component" value="Unassembled WGS sequence"/>
</dbReference>
<organism evidence="1 2">
    <name type="scientific">Phragmitibacter flavus</name>
    <dbReference type="NCBI Taxonomy" id="2576071"/>
    <lineage>
        <taxon>Bacteria</taxon>
        <taxon>Pseudomonadati</taxon>
        <taxon>Verrucomicrobiota</taxon>
        <taxon>Verrucomicrobiia</taxon>
        <taxon>Verrucomicrobiales</taxon>
        <taxon>Verrucomicrobiaceae</taxon>
        <taxon>Phragmitibacter</taxon>
    </lineage>
</organism>
<protein>
    <submittedName>
        <fullName evidence="1">Uncharacterized protein</fullName>
    </submittedName>
</protein>
<keyword evidence="2" id="KW-1185">Reference proteome</keyword>
<comment type="caution">
    <text evidence="1">The sequence shown here is derived from an EMBL/GenBank/DDBJ whole genome shotgun (WGS) entry which is preliminary data.</text>
</comment>
<dbReference type="RefSeq" id="WP_138084484.1">
    <property type="nucleotide sequence ID" value="NZ_VAUV01000001.1"/>
</dbReference>
<evidence type="ECO:0000313" key="2">
    <source>
        <dbReference type="Proteomes" id="UP000306196"/>
    </source>
</evidence>
<gene>
    <name evidence="1" type="ORF">FEM03_00255</name>
</gene>
<dbReference type="AlphaFoldDB" id="A0A5R8KKN3"/>
<dbReference type="OrthoDB" id="8704412at2"/>
<sequence>MTPHEFAACVARQKEDMLSTYFDPESGAAVATQIAAMGLSDGQAKALRTILDGSLTDAFYTLLLGLDGAASIGGLQSDYELRADDGTLLTGGELEGAAWEHFHGDKPE</sequence>
<accession>A0A5R8KKN3</accession>
<reference evidence="1 2" key="1">
    <citation type="submission" date="2019-05" db="EMBL/GenBank/DDBJ databases">
        <title>Verrucobacter flavum gen. nov., sp. nov. a new member of the family Verrucomicrobiaceae.</title>
        <authorList>
            <person name="Szuroczki S."/>
            <person name="Abbaszade G."/>
            <person name="Szabo A."/>
            <person name="Felfoldi T."/>
            <person name="Schumann P."/>
            <person name="Boka K."/>
            <person name="Keki Z."/>
            <person name="Toumi M."/>
            <person name="Toth E."/>
        </authorList>
    </citation>
    <scope>NUCLEOTIDE SEQUENCE [LARGE SCALE GENOMIC DNA]</scope>
    <source>
        <strain evidence="1 2">MG-N-17</strain>
    </source>
</reference>
<evidence type="ECO:0000313" key="1">
    <source>
        <dbReference type="EMBL" id="TLD72862.1"/>
    </source>
</evidence>